<feature type="region of interest" description="Disordered" evidence="1">
    <location>
        <begin position="19"/>
        <end position="76"/>
    </location>
</feature>
<accession>A0A6L2JCB3</accession>
<organism evidence="2">
    <name type="scientific">Tanacetum cinerariifolium</name>
    <name type="common">Dalmatian daisy</name>
    <name type="synonym">Chrysanthemum cinerariifolium</name>
    <dbReference type="NCBI Taxonomy" id="118510"/>
    <lineage>
        <taxon>Eukaryota</taxon>
        <taxon>Viridiplantae</taxon>
        <taxon>Streptophyta</taxon>
        <taxon>Embryophyta</taxon>
        <taxon>Tracheophyta</taxon>
        <taxon>Spermatophyta</taxon>
        <taxon>Magnoliopsida</taxon>
        <taxon>eudicotyledons</taxon>
        <taxon>Gunneridae</taxon>
        <taxon>Pentapetalae</taxon>
        <taxon>asterids</taxon>
        <taxon>campanulids</taxon>
        <taxon>Asterales</taxon>
        <taxon>Asteraceae</taxon>
        <taxon>Asteroideae</taxon>
        <taxon>Anthemideae</taxon>
        <taxon>Anthemidinae</taxon>
        <taxon>Tanacetum</taxon>
    </lineage>
</organism>
<gene>
    <name evidence="2" type="ORF">Tci_005312</name>
</gene>
<protein>
    <submittedName>
        <fullName evidence="2">Uncharacterized protein</fullName>
    </submittedName>
</protein>
<evidence type="ECO:0000313" key="2">
    <source>
        <dbReference type="EMBL" id="GEU33334.1"/>
    </source>
</evidence>
<evidence type="ECO:0000256" key="1">
    <source>
        <dbReference type="SAM" id="MobiDB-lite"/>
    </source>
</evidence>
<feature type="compositionally biased region" description="Acidic residues" evidence="1">
    <location>
        <begin position="48"/>
        <end position="58"/>
    </location>
</feature>
<dbReference type="AlphaFoldDB" id="A0A6L2JCB3"/>
<comment type="caution">
    <text evidence="2">The sequence shown here is derived from an EMBL/GenBank/DDBJ whole genome shotgun (WGS) entry which is preliminary data.</text>
</comment>
<sequence length="423" mass="48137">MNLGFVWFGYFLVRMGEDKGSCHKDENDESDYVDKSDGNDNGDGSSDDHDDASDDERTEYDRDEIPDHNLTNEEEDKVTKELYDDVNVNLGNKDIEMTNADQGASIQQYASQQPGFKQEEKDAHMTLTHVLDTQKTEDDNEIASFMNTTTHHATAIPKITSSFTTTIPPPPSFFNLLSQQVTPTLTPMASETKTSLLALLDFASVFKFNERVTNLEKALTIIKEEVNAQLPQILPQAILDVVTLVIKKNVIESLEAAVLIRGVETIKTKIKTHLLDQTEGRKEGNQIRMLSLPEIQEEPSHTIEDSLMQQDQEFITGHNDEQPADKKEPSHTIEDSLMQQDQEFITGHNDEQPADKKVTKADWFKKPERPLTLDPDWLKRQQVDFRPPQTWISQVARAKEPPTSFDELNDTSFNFFAFVMNRF</sequence>
<feature type="compositionally biased region" description="Basic and acidic residues" evidence="1">
    <location>
        <begin position="19"/>
        <end position="38"/>
    </location>
</feature>
<dbReference type="EMBL" id="BKCJ010000452">
    <property type="protein sequence ID" value="GEU33334.1"/>
    <property type="molecule type" value="Genomic_DNA"/>
</dbReference>
<proteinExistence type="predicted"/>
<name>A0A6L2JCB3_TANCI</name>
<feature type="compositionally biased region" description="Basic and acidic residues" evidence="1">
    <location>
        <begin position="59"/>
        <end position="76"/>
    </location>
</feature>
<reference evidence="2" key="1">
    <citation type="journal article" date="2019" name="Sci. Rep.">
        <title>Draft genome of Tanacetum cinerariifolium, the natural source of mosquito coil.</title>
        <authorList>
            <person name="Yamashiro T."/>
            <person name="Shiraishi A."/>
            <person name="Satake H."/>
            <person name="Nakayama K."/>
        </authorList>
    </citation>
    <scope>NUCLEOTIDE SEQUENCE</scope>
</reference>